<evidence type="ECO:0000313" key="10">
    <source>
        <dbReference type="Proteomes" id="UP001230220"/>
    </source>
</evidence>
<gene>
    <name evidence="6" type="primary">map</name>
    <name evidence="9" type="ORF">J2S15_003524</name>
</gene>
<organism evidence="9 10">
    <name type="scientific">Breznakia pachnodae</name>
    <dbReference type="NCBI Taxonomy" id="265178"/>
    <lineage>
        <taxon>Bacteria</taxon>
        <taxon>Bacillati</taxon>
        <taxon>Bacillota</taxon>
        <taxon>Erysipelotrichia</taxon>
        <taxon>Erysipelotrichales</taxon>
        <taxon>Erysipelotrichaceae</taxon>
        <taxon>Breznakia</taxon>
    </lineage>
</organism>
<evidence type="ECO:0000256" key="7">
    <source>
        <dbReference type="RuleBase" id="RU003653"/>
    </source>
</evidence>
<name>A0ABU0E780_9FIRM</name>
<evidence type="ECO:0000256" key="5">
    <source>
        <dbReference type="ARBA" id="ARBA00022801"/>
    </source>
</evidence>
<comment type="catalytic activity">
    <reaction evidence="6 7">
        <text>Release of N-terminal amino acids, preferentially methionine, from peptides and arylamides.</text>
        <dbReference type="EC" id="3.4.11.18"/>
    </reaction>
</comment>
<evidence type="ECO:0000313" key="9">
    <source>
        <dbReference type="EMBL" id="MDQ0362763.1"/>
    </source>
</evidence>
<proteinExistence type="inferred from homology"/>
<keyword evidence="10" id="KW-1185">Reference proteome</keyword>
<protein>
    <recommendedName>
        <fullName evidence="6 7">Methionine aminopeptidase</fullName>
        <shortName evidence="6">MAP</shortName>
        <shortName evidence="6">MetAP</shortName>
        <ecNumber evidence="6 7">3.4.11.18</ecNumber>
    </recommendedName>
    <alternativeName>
        <fullName evidence="6">Peptidase M</fullName>
    </alternativeName>
</protein>
<keyword evidence="4 6" id="KW-0479">Metal-binding</keyword>
<keyword evidence="2 6" id="KW-0031">Aminopeptidase</keyword>
<comment type="function">
    <text evidence="1 6">Removes the N-terminal methionine from nascent proteins. The N-terminal methionine is often cleaved when the second residue in the primary sequence is small and uncharged (Met-Ala-, Cys, Gly, Pro, Ser, Thr, or Val). Requires deformylation of the N(alpha)-formylated initiator methionine before it can be hydrolyzed.</text>
</comment>
<sequence length="273" mass="30372">MNDKRLEIKKKLRRYENLGYEVPKMSLIKTDEQIQGIKDSAKINIALLDYIGEFVKAGVTTEYLDNLIYEKTLAHGAIPAPLGYEGFPKSCCISIDNEVCHGIPNDNQVLMDGDIVNIDVSTIYNGYYSDSSRMFCVGNISKDKKRLVEIARECMEAGIEQIKPWTPIGNVGAAVNAHAVKNGYSVVREVGGHGVGLEFHEDPWVSFVSKKDTGMLMVPGMMFTVEPMINAGGPSIFLDEENGWTIYTVDQKPSAQWEKTILVTEDGYEVIAY</sequence>
<dbReference type="PANTHER" id="PTHR43330">
    <property type="entry name" value="METHIONINE AMINOPEPTIDASE"/>
    <property type="match status" value="1"/>
</dbReference>
<evidence type="ECO:0000256" key="4">
    <source>
        <dbReference type="ARBA" id="ARBA00022723"/>
    </source>
</evidence>
<feature type="binding site" evidence="6">
    <location>
        <position position="226"/>
    </location>
    <ligand>
        <name>a divalent metal cation</name>
        <dbReference type="ChEBI" id="CHEBI:60240"/>
        <label>2</label>
        <note>catalytic</note>
    </ligand>
</feature>
<dbReference type="NCBIfam" id="TIGR00500">
    <property type="entry name" value="met_pdase_I"/>
    <property type="match status" value="1"/>
</dbReference>
<dbReference type="InterPro" id="IPR000994">
    <property type="entry name" value="Pept_M24"/>
</dbReference>
<feature type="binding site" evidence="6">
    <location>
        <position position="258"/>
    </location>
    <ligand>
        <name>a divalent metal cation</name>
        <dbReference type="ChEBI" id="CHEBI:60240"/>
        <label>1</label>
    </ligand>
</feature>
<feature type="domain" description="Peptidase M24" evidence="8">
    <location>
        <begin position="36"/>
        <end position="265"/>
    </location>
</feature>
<dbReference type="EC" id="3.4.11.18" evidence="6 7"/>
<dbReference type="Gene3D" id="3.90.230.10">
    <property type="entry name" value="Creatinase/methionine aminopeptidase superfamily"/>
    <property type="match status" value="1"/>
</dbReference>
<feature type="binding site" evidence="6">
    <location>
        <position position="101"/>
    </location>
    <ligand>
        <name>substrate</name>
    </ligand>
</feature>
<evidence type="ECO:0000256" key="6">
    <source>
        <dbReference type="HAMAP-Rule" id="MF_01974"/>
    </source>
</evidence>
<dbReference type="InterPro" id="IPR002467">
    <property type="entry name" value="Pept_M24A_MAP1"/>
</dbReference>
<feature type="binding site" evidence="6">
    <location>
        <position position="119"/>
    </location>
    <ligand>
        <name>a divalent metal cation</name>
        <dbReference type="ChEBI" id="CHEBI:60240"/>
        <label>1</label>
    </ligand>
</feature>
<dbReference type="EMBL" id="JAUSUR010000008">
    <property type="protein sequence ID" value="MDQ0362763.1"/>
    <property type="molecule type" value="Genomic_DNA"/>
</dbReference>
<evidence type="ECO:0000256" key="1">
    <source>
        <dbReference type="ARBA" id="ARBA00002521"/>
    </source>
</evidence>
<reference evidence="9 10" key="1">
    <citation type="submission" date="2023-07" db="EMBL/GenBank/DDBJ databases">
        <title>Genomic Encyclopedia of Type Strains, Phase IV (KMG-IV): sequencing the most valuable type-strain genomes for metagenomic binning, comparative biology and taxonomic classification.</title>
        <authorList>
            <person name="Goeker M."/>
        </authorList>
    </citation>
    <scope>NUCLEOTIDE SEQUENCE [LARGE SCALE GENOMIC DNA]</scope>
    <source>
        <strain evidence="9 10">DSM 16784</strain>
    </source>
</reference>
<dbReference type="HAMAP" id="MF_01974">
    <property type="entry name" value="MetAP_1"/>
    <property type="match status" value="1"/>
</dbReference>
<comment type="caution">
    <text evidence="9">The sequence shown here is derived from an EMBL/GenBank/DDBJ whole genome shotgun (WGS) entry which is preliminary data.</text>
</comment>
<comment type="subunit">
    <text evidence="6">Monomer.</text>
</comment>
<feature type="binding site" evidence="6">
    <location>
        <position position="193"/>
    </location>
    <ligand>
        <name>a divalent metal cation</name>
        <dbReference type="ChEBI" id="CHEBI:60240"/>
        <label>2</label>
        <note>catalytic</note>
    </ligand>
</feature>
<dbReference type="SUPFAM" id="SSF55920">
    <property type="entry name" value="Creatinase/aminopeptidase"/>
    <property type="match status" value="1"/>
</dbReference>
<evidence type="ECO:0000256" key="3">
    <source>
        <dbReference type="ARBA" id="ARBA00022670"/>
    </source>
</evidence>
<dbReference type="Pfam" id="PF00557">
    <property type="entry name" value="Peptidase_M24"/>
    <property type="match status" value="1"/>
</dbReference>
<evidence type="ECO:0000259" key="8">
    <source>
        <dbReference type="Pfam" id="PF00557"/>
    </source>
</evidence>
<comment type="similarity">
    <text evidence="6">Belongs to the peptidase M24A family. Methionine aminopeptidase type 1 subfamily.</text>
</comment>
<keyword evidence="3 6" id="KW-0645">Protease</keyword>
<dbReference type="PRINTS" id="PR00599">
    <property type="entry name" value="MAPEPTIDASE"/>
</dbReference>
<keyword evidence="5 6" id="KW-0378">Hydrolase</keyword>
<feature type="binding site" evidence="6">
    <location>
        <position position="130"/>
    </location>
    <ligand>
        <name>a divalent metal cation</name>
        <dbReference type="ChEBI" id="CHEBI:60240"/>
        <label>1</label>
    </ligand>
</feature>
<dbReference type="RefSeq" id="WP_307410746.1">
    <property type="nucleotide sequence ID" value="NZ_JAUSUR010000008.1"/>
</dbReference>
<accession>A0ABU0E780</accession>
<dbReference type="GO" id="GO:0004239">
    <property type="term" value="F:initiator methionyl aminopeptidase activity"/>
    <property type="evidence" value="ECO:0007669"/>
    <property type="project" value="UniProtKB-EC"/>
</dbReference>
<comment type="cofactor">
    <cofactor evidence="6">
        <name>Co(2+)</name>
        <dbReference type="ChEBI" id="CHEBI:48828"/>
    </cofactor>
    <cofactor evidence="6">
        <name>Zn(2+)</name>
        <dbReference type="ChEBI" id="CHEBI:29105"/>
    </cofactor>
    <cofactor evidence="6">
        <name>Mn(2+)</name>
        <dbReference type="ChEBI" id="CHEBI:29035"/>
    </cofactor>
    <cofactor evidence="6">
        <name>Fe(2+)</name>
        <dbReference type="ChEBI" id="CHEBI:29033"/>
    </cofactor>
    <text evidence="6">Binds 2 divalent metal cations per subunit. Has a high-affinity and a low affinity metal-binding site. The true nature of the physiological cofactor is under debate. The enzyme is active with cobalt, zinc, manganese or divalent iron ions. Most likely, methionine aminopeptidases function as mononuclear Fe(2+)-metalloproteases under physiological conditions, and the catalytically relevant metal-binding site has been assigned to the histidine-containing high-affinity site.</text>
</comment>
<dbReference type="CDD" id="cd01086">
    <property type="entry name" value="MetAP1"/>
    <property type="match status" value="1"/>
</dbReference>
<evidence type="ECO:0000256" key="2">
    <source>
        <dbReference type="ARBA" id="ARBA00022438"/>
    </source>
</evidence>
<dbReference type="Proteomes" id="UP001230220">
    <property type="component" value="Unassembled WGS sequence"/>
</dbReference>
<feature type="binding site" evidence="6">
    <location>
        <position position="258"/>
    </location>
    <ligand>
        <name>a divalent metal cation</name>
        <dbReference type="ChEBI" id="CHEBI:60240"/>
        <label>2</label>
        <note>catalytic</note>
    </ligand>
</feature>
<feature type="binding site" evidence="6">
    <location>
        <position position="130"/>
    </location>
    <ligand>
        <name>a divalent metal cation</name>
        <dbReference type="ChEBI" id="CHEBI:60240"/>
        <label>2</label>
        <note>catalytic</note>
    </ligand>
</feature>
<feature type="binding site" evidence="6">
    <location>
        <position position="200"/>
    </location>
    <ligand>
        <name>substrate</name>
    </ligand>
</feature>
<dbReference type="InterPro" id="IPR036005">
    <property type="entry name" value="Creatinase/aminopeptidase-like"/>
</dbReference>
<dbReference type="PANTHER" id="PTHR43330:SF8">
    <property type="entry name" value="METHIONINE AMINOPEPTIDASE 1D, MITOCHONDRIAL"/>
    <property type="match status" value="1"/>
</dbReference>
<dbReference type="InterPro" id="IPR001714">
    <property type="entry name" value="Pept_M24_MAP"/>
</dbReference>